<feature type="transmembrane region" description="Helical" evidence="1">
    <location>
        <begin position="267"/>
        <end position="289"/>
    </location>
</feature>
<feature type="transmembrane region" description="Helical" evidence="1">
    <location>
        <begin position="148"/>
        <end position="169"/>
    </location>
</feature>
<dbReference type="InterPro" id="IPR007349">
    <property type="entry name" value="DUF418"/>
</dbReference>
<dbReference type="Proteomes" id="UP001595604">
    <property type="component" value="Unassembled WGS sequence"/>
</dbReference>
<keyword evidence="4" id="KW-1185">Reference proteome</keyword>
<dbReference type="EMBL" id="JBHRTQ010000007">
    <property type="protein sequence ID" value="MFC3173860.1"/>
    <property type="molecule type" value="Genomic_DNA"/>
</dbReference>
<feature type="transmembrane region" description="Helical" evidence="1">
    <location>
        <begin position="309"/>
        <end position="331"/>
    </location>
</feature>
<feature type="transmembrane region" description="Helical" evidence="1">
    <location>
        <begin position="63"/>
        <end position="89"/>
    </location>
</feature>
<dbReference type="InterPro" id="IPR052529">
    <property type="entry name" value="Bact_Transport_Assoc"/>
</dbReference>
<evidence type="ECO:0000313" key="3">
    <source>
        <dbReference type="EMBL" id="MFC3173860.1"/>
    </source>
</evidence>
<proteinExistence type="predicted"/>
<keyword evidence="1" id="KW-0472">Membrane</keyword>
<keyword evidence="1" id="KW-1133">Transmembrane helix</keyword>
<feature type="transmembrane region" description="Helical" evidence="1">
    <location>
        <begin position="22"/>
        <end position="43"/>
    </location>
</feature>
<feature type="transmembrane region" description="Helical" evidence="1">
    <location>
        <begin position="110"/>
        <end position="136"/>
    </location>
</feature>
<evidence type="ECO:0000256" key="1">
    <source>
        <dbReference type="SAM" id="Phobius"/>
    </source>
</evidence>
<evidence type="ECO:0000259" key="2">
    <source>
        <dbReference type="Pfam" id="PF04235"/>
    </source>
</evidence>
<dbReference type="RefSeq" id="WP_379509244.1">
    <property type="nucleotide sequence ID" value="NZ_JBHRTQ010000007.1"/>
</dbReference>
<feature type="transmembrane region" description="Helical" evidence="1">
    <location>
        <begin position="343"/>
        <end position="360"/>
    </location>
</feature>
<reference evidence="4" key="1">
    <citation type="journal article" date="2019" name="Int. J. Syst. Evol. Microbiol.">
        <title>The Global Catalogue of Microorganisms (GCM) 10K type strain sequencing project: providing services to taxonomists for standard genome sequencing and annotation.</title>
        <authorList>
            <consortium name="The Broad Institute Genomics Platform"/>
            <consortium name="The Broad Institute Genome Sequencing Center for Infectious Disease"/>
            <person name="Wu L."/>
            <person name="Ma J."/>
        </authorList>
    </citation>
    <scope>NUCLEOTIDE SEQUENCE [LARGE SCALE GENOMIC DNA]</scope>
    <source>
        <strain evidence="4">KCTC 42984</strain>
    </source>
</reference>
<evidence type="ECO:0000313" key="4">
    <source>
        <dbReference type="Proteomes" id="UP001595604"/>
    </source>
</evidence>
<keyword evidence="1" id="KW-0812">Transmembrane</keyword>
<dbReference type="Pfam" id="PF04235">
    <property type="entry name" value="DUF418"/>
    <property type="match status" value="1"/>
</dbReference>
<protein>
    <submittedName>
        <fullName evidence="3">DUF418 domain-containing protein</fullName>
    </submittedName>
</protein>
<feature type="domain" description="DUF418" evidence="2">
    <location>
        <begin position="249"/>
        <end position="410"/>
    </location>
</feature>
<organism evidence="3 4">
    <name type="scientific">Novosphingobium bradum</name>
    <dbReference type="NCBI Taxonomy" id="1737444"/>
    <lineage>
        <taxon>Bacteria</taxon>
        <taxon>Pseudomonadati</taxon>
        <taxon>Pseudomonadota</taxon>
        <taxon>Alphaproteobacteria</taxon>
        <taxon>Sphingomonadales</taxon>
        <taxon>Sphingomonadaceae</taxon>
        <taxon>Novosphingobium</taxon>
    </lineage>
</organism>
<sequence length="417" mass="44770">MDAATGLLSPAGERQRLASLDLLRGLAVLGILAINIGGFAGPIAATLSPNQPVAGTLADEAAWALALVVFEGKMRALFTLLFGASLLLFMDRAESRGRNGERLQFRRLGWLAVAGYLHYLLLWWGDILFTYALAGLSALAFRQAPPRALATAALVLFAGWHLTLAAAMVPQVAREDRVLAGQARPGEAAAYAADRAEAEAKTTRELARDRAGLAAQAAAKWHEAPGEPIEAALTCMGETLPLMLLGMALYRGGFFSGRWPRPALRRLAIGGIATGGALTIGFLACAWPRHFPPDLMQAALAYGLAVPHLLMALGYGAALLLALPALAPTSLGQRLIAAGRMAFTNYIAMSLVMGLVFQGWGLDLIGTVPERWQGPFVALGWALMLGWSKPWLARFRHGPLEWLWRSATWGRIQPLRR</sequence>
<name>A0ABV7IQJ6_9SPHN</name>
<accession>A0ABV7IQJ6</accession>
<feature type="transmembrane region" description="Helical" evidence="1">
    <location>
        <begin position="372"/>
        <end position="388"/>
    </location>
</feature>
<comment type="caution">
    <text evidence="3">The sequence shown here is derived from an EMBL/GenBank/DDBJ whole genome shotgun (WGS) entry which is preliminary data.</text>
</comment>
<dbReference type="PANTHER" id="PTHR30590:SF2">
    <property type="entry name" value="INNER MEMBRANE PROTEIN"/>
    <property type="match status" value="1"/>
</dbReference>
<dbReference type="PANTHER" id="PTHR30590">
    <property type="entry name" value="INNER MEMBRANE PROTEIN"/>
    <property type="match status" value="1"/>
</dbReference>
<gene>
    <name evidence="3" type="ORF">ACFOD9_06310</name>
</gene>